<evidence type="ECO:0000256" key="5">
    <source>
        <dbReference type="ARBA" id="ARBA00022989"/>
    </source>
</evidence>
<name>Q0B1Z3_BURCM</name>
<feature type="transmembrane region" description="Helical" evidence="8">
    <location>
        <begin position="285"/>
        <end position="311"/>
    </location>
</feature>
<feature type="transmembrane region" description="Helical" evidence="8">
    <location>
        <begin position="206"/>
        <end position="224"/>
    </location>
</feature>
<evidence type="ECO:0000256" key="3">
    <source>
        <dbReference type="ARBA" id="ARBA00022679"/>
    </source>
</evidence>
<gene>
    <name evidence="9" type="ordered locus">Bamb_6286</name>
</gene>
<dbReference type="Pfam" id="PF09594">
    <property type="entry name" value="GT87"/>
    <property type="match status" value="1"/>
</dbReference>
<dbReference type="GO" id="GO:0016758">
    <property type="term" value="F:hexosyltransferase activity"/>
    <property type="evidence" value="ECO:0007669"/>
    <property type="project" value="InterPro"/>
</dbReference>
<dbReference type="eggNOG" id="ENOG502Z9HB">
    <property type="taxonomic scope" value="Bacteria"/>
</dbReference>
<feature type="transmembrane region" description="Helical" evidence="8">
    <location>
        <begin position="375"/>
        <end position="393"/>
    </location>
</feature>
<evidence type="ECO:0008006" key="11">
    <source>
        <dbReference type="Google" id="ProtNLM"/>
    </source>
</evidence>
<protein>
    <recommendedName>
        <fullName evidence="11">DUF2029 domain-containing protein</fullName>
    </recommendedName>
</protein>
<evidence type="ECO:0000313" key="9">
    <source>
        <dbReference type="EMBL" id="ABI91830.1"/>
    </source>
</evidence>
<feature type="transmembrane region" description="Helical" evidence="8">
    <location>
        <begin position="445"/>
        <end position="463"/>
    </location>
</feature>
<keyword evidence="10" id="KW-1185">Reference proteome</keyword>
<keyword evidence="6 8" id="KW-0472">Membrane</keyword>
<keyword evidence="3" id="KW-0808">Transferase</keyword>
<organism evidence="9 10">
    <name type="scientific">Burkholderia ambifaria (strain ATCC BAA-244 / DSM 16087 / CCUG 44356 / LMG 19182 / AMMD)</name>
    <name type="common">Burkholderia cepacia (strain AMMD)</name>
    <dbReference type="NCBI Taxonomy" id="339670"/>
    <lineage>
        <taxon>Bacteria</taxon>
        <taxon>Pseudomonadati</taxon>
        <taxon>Pseudomonadota</taxon>
        <taxon>Betaproteobacteria</taxon>
        <taxon>Burkholderiales</taxon>
        <taxon>Burkholderiaceae</taxon>
        <taxon>Burkholderia</taxon>
        <taxon>Burkholderia cepacia complex</taxon>
    </lineage>
</organism>
<feature type="transmembrane region" description="Helical" evidence="8">
    <location>
        <begin position="167"/>
        <end position="194"/>
    </location>
</feature>
<dbReference type="InterPro" id="IPR018584">
    <property type="entry name" value="GT87"/>
</dbReference>
<feature type="transmembrane region" description="Helical" evidence="8">
    <location>
        <begin position="348"/>
        <end position="368"/>
    </location>
</feature>
<evidence type="ECO:0000256" key="2">
    <source>
        <dbReference type="ARBA" id="ARBA00022475"/>
    </source>
</evidence>
<dbReference type="Proteomes" id="UP000000662">
    <property type="component" value="Chromosome 3"/>
</dbReference>
<evidence type="ECO:0000256" key="7">
    <source>
        <dbReference type="ARBA" id="ARBA00024033"/>
    </source>
</evidence>
<evidence type="ECO:0000256" key="8">
    <source>
        <dbReference type="SAM" id="Phobius"/>
    </source>
</evidence>
<dbReference type="KEGG" id="bam:Bamb_6286"/>
<evidence type="ECO:0000256" key="4">
    <source>
        <dbReference type="ARBA" id="ARBA00022692"/>
    </source>
</evidence>
<keyword evidence="2" id="KW-1003">Cell membrane</keyword>
<proteinExistence type="inferred from homology"/>
<dbReference type="GO" id="GO:0005886">
    <property type="term" value="C:plasma membrane"/>
    <property type="evidence" value="ECO:0007669"/>
    <property type="project" value="UniProtKB-SubCell"/>
</dbReference>
<dbReference type="AlphaFoldDB" id="Q0B1Z3"/>
<evidence type="ECO:0000256" key="6">
    <source>
        <dbReference type="ARBA" id="ARBA00023136"/>
    </source>
</evidence>
<keyword evidence="5 8" id="KW-1133">Transmembrane helix</keyword>
<keyword evidence="4 8" id="KW-0812">Transmembrane</keyword>
<comment type="subcellular location">
    <subcellularLocation>
        <location evidence="1">Cell membrane</location>
        <topology evidence="1">Multi-pass membrane protein</topology>
    </subcellularLocation>
</comment>
<evidence type="ECO:0000313" key="10">
    <source>
        <dbReference type="Proteomes" id="UP000000662"/>
    </source>
</evidence>
<dbReference type="EMBL" id="CP000442">
    <property type="protein sequence ID" value="ABI91830.1"/>
    <property type="molecule type" value="Genomic_DNA"/>
</dbReference>
<comment type="similarity">
    <text evidence="7">Belongs to the glycosyltransferase 87 family.</text>
</comment>
<reference evidence="9" key="1">
    <citation type="submission" date="2006-08" db="EMBL/GenBank/DDBJ databases">
        <title>Complete sequence of Chromosome 3 of Burkholderia cepacia AMMD.</title>
        <authorList>
            <consortium name="US DOE Joint Genome Institute"/>
            <person name="Copeland A."/>
            <person name="Lucas S."/>
            <person name="Lapidus A."/>
            <person name="Barry K."/>
            <person name="Detter J.C."/>
            <person name="Glavina del Rio T."/>
            <person name="Hammon N."/>
            <person name="Israni S."/>
            <person name="Pitluck S."/>
            <person name="Bruce D."/>
            <person name="Chain P."/>
            <person name="Malfatti S."/>
            <person name="Shin M."/>
            <person name="Vergez L."/>
            <person name="Schmutz J."/>
            <person name="Larimer F."/>
            <person name="Land M."/>
            <person name="Hauser L."/>
            <person name="Kyrpides N."/>
            <person name="Kim E."/>
            <person name="Parke J."/>
            <person name="Coenye T."/>
            <person name="Konstantinidis K."/>
            <person name="Ramette A."/>
            <person name="Tiedje J."/>
            <person name="Richardson P."/>
        </authorList>
    </citation>
    <scope>NUCLEOTIDE SEQUENCE</scope>
    <source>
        <strain evidence="9">AMMD</strain>
    </source>
</reference>
<sequence>MSPPNRYFTIQPAVCVTRFFLQQCIHRTAPLNAIRSGYTTTQKGCGTPGGLHCRRGIMYTANRGVRYRAKRCAQWLTADRIIPYSCIMLMLCVGFLITWGAVTNTFTSQTTARPGVDFSVFWTASQLVLQGHAAAIYDPVFFSHAEVAQFGAYLGHQSLPWLYPPTMLLFVAPIALVPFLPAYFLFFAGSLLCYAYAVLRLSGLRAYLPVPRAAALVVLAYSGVFASVLYGQNSILTAGIAALALHFIGPRPIIAGVLIGLLAIKPQMAMVFPFVLIAARAWRTFAAAALTTTLFVVAGIALTGTSSLTGLAHAMSIVRGMHFTLPAYWFVSPTTFAALRLAGASIPIALAAQAAVGLLAIAAAVHVWRRTADMRLCGAALVVATLLTTPYLWHYELAWLGIAVFCVIAHGLEDGWLPGDQIVIVLAWLLPIFEVFNRITKLPQIGPIVLLAVLFVVVRRASLAPRSAQ</sequence>
<feature type="transmembrane region" description="Helical" evidence="8">
    <location>
        <begin position="422"/>
        <end position="439"/>
    </location>
</feature>
<evidence type="ECO:0000256" key="1">
    <source>
        <dbReference type="ARBA" id="ARBA00004651"/>
    </source>
</evidence>
<feature type="transmembrane region" description="Helical" evidence="8">
    <location>
        <begin position="81"/>
        <end position="102"/>
    </location>
</feature>
<accession>Q0B1Z3</accession>